<gene>
    <name evidence="2" type="ORF">AK812_SmicGene22177</name>
</gene>
<evidence type="ECO:0000313" key="2">
    <source>
        <dbReference type="EMBL" id="OLP95664.1"/>
    </source>
</evidence>
<protein>
    <submittedName>
        <fullName evidence="2">Uncharacterized protein</fullName>
    </submittedName>
</protein>
<accession>A0A1Q9DKG6</accession>
<sequence length="370" mass="41284">MLPETKFYPGAREEPSAGWVGNTSKREAIADAVLGQNSNPGALLDLQVLWPLSALSRMEEEDDDCNEEEGAQGEASVRHEEAPVGTQCWTCQRGICSGKFLGNANETCWQGRDRPRKYSEAGIFYAALKERPAKEPWLKTGRPAFKAAGVHLKLHTAEPMGPPASIVHQVATTLQRRHARRQLILQLQHPTLQAATRFFRRRALGASSIDRAPSSDNVATKTCKDSARYPPADDGQCAAATLELRRSANRGAHRAFAFTFQAQREMLVQTRPRWVHHRLDAEGYTRDLQQSCTKQRQRCFEDAQGDTVPNIAVSTFLHLKVLEERATMAWCTSVAREALASAESVADSKIDKFESWPELFSDARRRRTSA</sequence>
<evidence type="ECO:0000313" key="3">
    <source>
        <dbReference type="Proteomes" id="UP000186817"/>
    </source>
</evidence>
<comment type="caution">
    <text evidence="2">The sequence shown here is derived from an EMBL/GenBank/DDBJ whole genome shotgun (WGS) entry which is preliminary data.</text>
</comment>
<reference evidence="2 3" key="1">
    <citation type="submission" date="2016-02" db="EMBL/GenBank/DDBJ databases">
        <title>Genome analysis of coral dinoflagellate symbionts highlights evolutionary adaptations to a symbiotic lifestyle.</title>
        <authorList>
            <person name="Aranda M."/>
            <person name="Li Y."/>
            <person name="Liew Y.J."/>
            <person name="Baumgarten S."/>
            <person name="Simakov O."/>
            <person name="Wilson M."/>
            <person name="Piel J."/>
            <person name="Ashoor H."/>
            <person name="Bougouffa S."/>
            <person name="Bajic V.B."/>
            <person name="Ryu T."/>
            <person name="Ravasi T."/>
            <person name="Bayer T."/>
            <person name="Micklem G."/>
            <person name="Kim H."/>
            <person name="Bhak J."/>
            <person name="Lajeunesse T.C."/>
            <person name="Voolstra C.R."/>
        </authorList>
    </citation>
    <scope>NUCLEOTIDE SEQUENCE [LARGE SCALE GENOMIC DNA]</scope>
    <source>
        <strain evidence="2 3">CCMP2467</strain>
    </source>
</reference>
<dbReference type="Proteomes" id="UP000186817">
    <property type="component" value="Unassembled WGS sequence"/>
</dbReference>
<proteinExistence type="predicted"/>
<evidence type="ECO:0000256" key="1">
    <source>
        <dbReference type="SAM" id="MobiDB-lite"/>
    </source>
</evidence>
<feature type="region of interest" description="Disordered" evidence="1">
    <location>
        <begin position="210"/>
        <end position="230"/>
    </location>
</feature>
<name>A0A1Q9DKG6_SYMMI</name>
<feature type="region of interest" description="Disordered" evidence="1">
    <location>
        <begin position="59"/>
        <end position="79"/>
    </location>
</feature>
<dbReference type="AlphaFoldDB" id="A0A1Q9DKG6"/>
<keyword evidence="3" id="KW-1185">Reference proteome</keyword>
<feature type="compositionally biased region" description="Acidic residues" evidence="1">
    <location>
        <begin position="59"/>
        <end position="71"/>
    </location>
</feature>
<dbReference type="EMBL" id="LSRX01000495">
    <property type="protein sequence ID" value="OLP95664.1"/>
    <property type="molecule type" value="Genomic_DNA"/>
</dbReference>
<organism evidence="2 3">
    <name type="scientific">Symbiodinium microadriaticum</name>
    <name type="common">Dinoflagellate</name>
    <name type="synonym">Zooxanthella microadriatica</name>
    <dbReference type="NCBI Taxonomy" id="2951"/>
    <lineage>
        <taxon>Eukaryota</taxon>
        <taxon>Sar</taxon>
        <taxon>Alveolata</taxon>
        <taxon>Dinophyceae</taxon>
        <taxon>Suessiales</taxon>
        <taxon>Symbiodiniaceae</taxon>
        <taxon>Symbiodinium</taxon>
    </lineage>
</organism>